<gene>
    <name evidence="16" type="primary">LOC100734998</name>
</gene>
<dbReference type="InterPro" id="IPR036396">
    <property type="entry name" value="Cyt_P450_sf"/>
</dbReference>
<dbReference type="EMBL" id="AAKN02032113">
    <property type="status" value="NOT_ANNOTATED_CDS"/>
    <property type="molecule type" value="Genomic_DNA"/>
</dbReference>
<dbReference type="GO" id="GO:0005789">
    <property type="term" value="C:endoplasmic reticulum membrane"/>
    <property type="evidence" value="ECO:0007669"/>
    <property type="project" value="UniProtKB-SubCell"/>
</dbReference>
<organism evidence="16 17">
    <name type="scientific">Cavia porcellus</name>
    <name type="common">Guinea pig</name>
    <dbReference type="NCBI Taxonomy" id="10141"/>
    <lineage>
        <taxon>Eukaryota</taxon>
        <taxon>Metazoa</taxon>
        <taxon>Chordata</taxon>
        <taxon>Craniata</taxon>
        <taxon>Vertebrata</taxon>
        <taxon>Euteleostomi</taxon>
        <taxon>Mammalia</taxon>
        <taxon>Eutheria</taxon>
        <taxon>Euarchontoglires</taxon>
        <taxon>Glires</taxon>
        <taxon>Rodentia</taxon>
        <taxon>Hystricomorpha</taxon>
        <taxon>Caviidae</taxon>
        <taxon>Cavia</taxon>
    </lineage>
</organism>
<dbReference type="SUPFAM" id="SSF48264">
    <property type="entry name" value="Cytochrome P450"/>
    <property type="match status" value="1"/>
</dbReference>
<protein>
    <recommendedName>
        <fullName evidence="5">unspecific monooxygenase</fullName>
        <ecNumber evidence="5">1.14.14.1</ecNumber>
    </recommendedName>
</protein>
<evidence type="ECO:0000313" key="17">
    <source>
        <dbReference type="Proteomes" id="UP000005447"/>
    </source>
</evidence>
<evidence type="ECO:0000256" key="7">
    <source>
        <dbReference type="ARBA" id="ARBA00022723"/>
    </source>
</evidence>
<keyword evidence="13" id="KW-0472">Membrane</keyword>
<dbReference type="InParanoid" id="H0W987"/>
<dbReference type="InterPro" id="IPR017972">
    <property type="entry name" value="Cyt_P450_CS"/>
</dbReference>
<dbReference type="InterPro" id="IPR050705">
    <property type="entry name" value="Cytochrome_P450_3A"/>
</dbReference>
<comment type="similarity">
    <text evidence="4 15">Belongs to the cytochrome P450 family.</text>
</comment>
<dbReference type="STRING" id="10141.ENSCPOP00000019545"/>
<evidence type="ECO:0000256" key="2">
    <source>
        <dbReference type="ARBA" id="ARBA00004174"/>
    </source>
</evidence>
<keyword evidence="7 15" id="KW-0479">Metal-binding</keyword>
<dbReference type="EMBL" id="AAKN02032115">
    <property type="status" value="NOT_ANNOTATED_CDS"/>
    <property type="molecule type" value="Genomic_DNA"/>
</dbReference>
<evidence type="ECO:0000256" key="5">
    <source>
        <dbReference type="ARBA" id="ARBA00012109"/>
    </source>
</evidence>
<keyword evidence="9" id="KW-0492">Microsome</keyword>
<sequence>GIWKFDLECQQKYGKMWGIYDGRQPLLAITDPEMIKTVLVKECYSTFTNRRTFGPVGFMDKAISIAEDEEWKRIRTTMSPTFTNVPIIEQYGDVLVNTFYGNILGAYSMDVITGTSFGVNTDSLNKPQNSFVEKAKKLVRFNFLDPVILSVVMFSFLTPLYEMLNITIFPNDSMTFFKDFVIRTKGNRLESNQKHRMDFLQRMIESQNSKDSESHKAMSDLEIAAQSIIFIFAGYEATSNALSFIIYELATNPDVQKKLQQEIDAALPNKVSGWALSTFDVLVEMEYLDMGSQWKFSGYTQFSKKNKDLINPYVYLPFGNGPRNCIGMRFALMNMKLAVIRLLQNFSFQPCEETQIPMKLSTHVLLQSERPIVLNVISRDMTISGA</sequence>
<reference evidence="16" key="3">
    <citation type="submission" date="2025-09" db="UniProtKB">
        <authorList>
            <consortium name="Ensembl"/>
        </authorList>
    </citation>
    <scope>IDENTIFICATION</scope>
    <source>
        <strain evidence="16">2N</strain>
    </source>
</reference>
<dbReference type="InterPro" id="IPR001128">
    <property type="entry name" value="Cyt_P450"/>
</dbReference>
<reference evidence="16" key="2">
    <citation type="submission" date="2025-08" db="UniProtKB">
        <authorList>
            <consortium name="Ensembl"/>
        </authorList>
    </citation>
    <scope>IDENTIFICATION</scope>
    <source>
        <strain evidence="16">2N</strain>
    </source>
</reference>
<evidence type="ECO:0000256" key="11">
    <source>
        <dbReference type="ARBA" id="ARBA00023004"/>
    </source>
</evidence>
<keyword evidence="6 15" id="KW-0349">Heme</keyword>
<dbReference type="Bgee" id="ENSCPOG00000020375">
    <property type="expression patterns" value="Expressed in liver and 5 other cell types or tissues"/>
</dbReference>
<comment type="catalytic activity">
    <reaction evidence="14">
        <text>an organic molecule + reduced [NADPH--hemoprotein reductase] + O2 = an alcohol + oxidized [NADPH--hemoprotein reductase] + H2O + H(+)</text>
        <dbReference type="Rhea" id="RHEA:17149"/>
        <dbReference type="Rhea" id="RHEA-COMP:11964"/>
        <dbReference type="Rhea" id="RHEA-COMP:11965"/>
        <dbReference type="ChEBI" id="CHEBI:15377"/>
        <dbReference type="ChEBI" id="CHEBI:15378"/>
        <dbReference type="ChEBI" id="CHEBI:15379"/>
        <dbReference type="ChEBI" id="CHEBI:30879"/>
        <dbReference type="ChEBI" id="CHEBI:57618"/>
        <dbReference type="ChEBI" id="CHEBI:58210"/>
        <dbReference type="ChEBI" id="CHEBI:142491"/>
        <dbReference type="EC" id="1.14.14.1"/>
    </reaction>
</comment>
<reference evidence="17" key="1">
    <citation type="journal article" date="2011" name="Nature">
        <title>A high-resolution map of human evolutionary constraint using 29 mammals.</title>
        <authorList>
            <person name="Lindblad-Toh K."/>
            <person name="Garber M."/>
            <person name="Zuk O."/>
            <person name="Lin M.F."/>
            <person name="Parker B.J."/>
            <person name="Washietl S."/>
            <person name="Kheradpour P."/>
            <person name="Ernst J."/>
            <person name="Jordan G."/>
            <person name="Mauceli E."/>
            <person name="Ward L.D."/>
            <person name="Lowe C.B."/>
            <person name="Holloway A.K."/>
            <person name="Clamp M."/>
            <person name="Gnerre S."/>
            <person name="Alfoldi J."/>
            <person name="Beal K."/>
            <person name="Chang J."/>
            <person name="Clawson H."/>
            <person name="Cuff J."/>
            <person name="Di Palma F."/>
            <person name="Fitzgerald S."/>
            <person name="Flicek P."/>
            <person name="Guttman M."/>
            <person name="Hubisz M.J."/>
            <person name="Jaffe D.B."/>
            <person name="Jungreis I."/>
            <person name="Kent W.J."/>
            <person name="Kostka D."/>
            <person name="Lara M."/>
            <person name="Martins A.L."/>
            <person name="Massingham T."/>
            <person name="Moltke I."/>
            <person name="Raney B.J."/>
            <person name="Rasmussen M.D."/>
            <person name="Robinson J."/>
            <person name="Stark A."/>
            <person name="Vilella A.J."/>
            <person name="Wen J."/>
            <person name="Xie X."/>
            <person name="Zody M.C."/>
            <person name="Baldwin J."/>
            <person name="Bloom T."/>
            <person name="Chin C.W."/>
            <person name="Heiman D."/>
            <person name="Nicol R."/>
            <person name="Nusbaum C."/>
            <person name="Young S."/>
            <person name="Wilkinson J."/>
            <person name="Worley K.C."/>
            <person name="Kovar C.L."/>
            <person name="Muzny D.M."/>
            <person name="Gibbs R.A."/>
            <person name="Cree A."/>
            <person name="Dihn H.H."/>
            <person name="Fowler G."/>
            <person name="Jhangiani S."/>
            <person name="Joshi V."/>
            <person name="Lee S."/>
            <person name="Lewis L.R."/>
            <person name="Nazareth L.V."/>
            <person name="Okwuonu G."/>
            <person name="Santibanez J."/>
            <person name="Warren W.C."/>
            <person name="Mardis E.R."/>
            <person name="Weinstock G.M."/>
            <person name="Wilson R.K."/>
            <person name="Delehaunty K."/>
            <person name="Dooling D."/>
            <person name="Fronik C."/>
            <person name="Fulton L."/>
            <person name="Fulton B."/>
            <person name="Graves T."/>
            <person name="Minx P."/>
            <person name="Sodergren E."/>
            <person name="Birney E."/>
            <person name="Margulies E.H."/>
            <person name="Herrero J."/>
            <person name="Green E.D."/>
            <person name="Haussler D."/>
            <person name="Siepel A."/>
            <person name="Goldman N."/>
            <person name="Pollard K.S."/>
            <person name="Pedersen J.S."/>
            <person name="Lander E.S."/>
            <person name="Kellis M."/>
        </authorList>
    </citation>
    <scope>NUCLEOTIDE SEQUENCE [LARGE SCALE GENOMIC DNA]</scope>
    <source>
        <strain evidence="17">2N</strain>
    </source>
</reference>
<evidence type="ECO:0000256" key="1">
    <source>
        <dbReference type="ARBA" id="ARBA00001971"/>
    </source>
</evidence>
<dbReference type="InterPro" id="IPR002401">
    <property type="entry name" value="Cyt_P450_E_grp-I"/>
</dbReference>
<dbReference type="GeneTree" id="ENSGT00950000182958"/>
<dbReference type="VEuPathDB" id="HostDB:ENSCPOG00000020375"/>
<dbReference type="EC" id="1.14.14.1" evidence="5"/>
<evidence type="ECO:0000256" key="8">
    <source>
        <dbReference type="ARBA" id="ARBA00022824"/>
    </source>
</evidence>
<evidence type="ECO:0000256" key="10">
    <source>
        <dbReference type="ARBA" id="ARBA00023002"/>
    </source>
</evidence>
<proteinExistence type="inferred from homology"/>
<dbReference type="FunFam" id="1.10.630.10:FF:000182">
    <property type="entry name" value="Cytochrome P450 3A4"/>
    <property type="match status" value="1"/>
</dbReference>
<dbReference type="HOGENOM" id="CLU_001570_5_7_1"/>
<evidence type="ECO:0000256" key="4">
    <source>
        <dbReference type="ARBA" id="ARBA00010617"/>
    </source>
</evidence>
<dbReference type="GO" id="GO:0020037">
    <property type="term" value="F:heme binding"/>
    <property type="evidence" value="ECO:0007669"/>
    <property type="project" value="InterPro"/>
</dbReference>
<evidence type="ECO:0000256" key="9">
    <source>
        <dbReference type="ARBA" id="ARBA00022848"/>
    </source>
</evidence>
<evidence type="ECO:0000256" key="13">
    <source>
        <dbReference type="ARBA" id="ARBA00023136"/>
    </source>
</evidence>
<keyword evidence="12 15" id="KW-0503">Monooxygenase</keyword>
<evidence type="ECO:0000256" key="14">
    <source>
        <dbReference type="ARBA" id="ARBA00047827"/>
    </source>
</evidence>
<comment type="subcellular location">
    <subcellularLocation>
        <location evidence="3">Endoplasmic reticulum membrane</location>
        <topology evidence="3">Peripheral membrane protein</topology>
    </subcellularLocation>
    <subcellularLocation>
        <location evidence="2">Microsome membrane</location>
        <topology evidence="2">Peripheral membrane protein</topology>
    </subcellularLocation>
</comment>
<dbReference type="OMA" id="YIPSWRV"/>
<dbReference type="Proteomes" id="UP000005447">
    <property type="component" value="Unassembled WGS sequence"/>
</dbReference>
<dbReference type="PANTHER" id="PTHR24302:SF38">
    <property type="entry name" value="CYTOCHROME P450 3A5"/>
    <property type="match status" value="1"/>
</dbReference>
<dbReference type="EMBL" id="AAKN02032114">
    <property type="status" value="NOT_ANNOTATED_CDS"/>
    <property type="molecule type" value="Genomic_DNA"/>
</dbReference>
<dbReference type="PROSITE" id="PS00086">
    <property type="entry name" value="CYTOCHROME_P450"/>
    <property type="match status" value="1"/>
</dbReference>
<comment type="cofactor">
    <cofactor evidence="1">
        <name>heme</name>
        <dbReference type="ChEBI" id="CHEBI:30413"/>
    </cofactor>
</comment>
<dbReference type="PRINTS" id="PR00463">
    <property type="entry name" value="EP450I"/>
</dbReference>
<dbReference type="PRINTS" id="PR00385">
    <property type="entry name" value="P450"/>
</dbReference>
<evidence type="ECO:0000256" key="3">
    <source>
        <dbReference type="ARBA" id="ARBA00004406"/>
    </source>
</evidence>
<evidence type="ECO:0000256" key="12">
    <source>
        <dbReference type="ARBA" id="ARBA00023033"/>
    </source>
</evidence>
<dbReference type="AlphaFoldDB" id="H0W987"/>
<keyword evidence="10 15" id="KW-0560">Oxidoreductase</keyword>
<evidence type="ECO:0000256" key="15">
    <source>
        <dbReference type="RuleBase" id="RU000461"/>
    </source>
</evidence>
<dbReference type="GO" id="GO:0016712">
    <property type="term" value="F:oxidoreductase activity, acting on paired donors, with incorporation or reduction of molecular oxygen, reduced flavin or flavoprotein as one donor, and incorporation of one atom of oxygen"/>
    <property type="evidence" value="ECO:0007669"/>
    <property type="project" value="UniProtKB-EC"/>
</dbReference>
<dbReference type="GO" id="GO:0070989">
    <property type="term" value="P:oxidative demethylation"/>
    <property type="evidence" value="ECO:0007669"/>
    <property type="project" value="TreeGrafter"/>
</dbReference>
<evidence type="ECO:0000256" key="6">
    <source>
        <dbReference type="ARBA" id="ARBA00022617"/>
    </source>
</evidence>
<dbReference type="GO" id="GO:0008202">
    <property type="term" value="P:steroid metabolic process"/>
    <property type="evidence" value="ECO:0007669"/>
    <property type="project" value="TreeGrafter"/>
</dbReference>
<dbReference type="Gene3D" id="1.10.630.10">
    <property type="entry name" value="Cytochrome P450"/>
    <property type="match status" value="2"/>
</dbReference>
<keyword evidence="11 15" id="KW-0408">Iron</keyword>
<dbReference type="EMBL" id="AAKN02032116">
    <property type="status" value="NOT_ANNOTATED_CDS"/>
    <property type="molecule type" value="Genomic_DNA"/>
</dbReference>
<dbReference type="GO" id="GO:0005506">
    <property type="term" value="F:iron ion binding"/>
    <property type="evidence" value="ECO:0007669"/>
    <property type="project" value="InterPro"/>
</dbReference>
<dbReference type="Ensembl" id="ENSCPOT00000020322.2">
    <property type="protein sequence ID" value="ENSCPOP00000019545.2"/>
    <property type="gene ID" value="ENSCPOG00000020375.2"/>
</dbReference>
<dbReference type="GO" id="GO:0050649">
    <property type="term" value="F:testosterone 6-beta-hydroxylase activity"/>
    <property type="evidence" value="ECO:0007669"/>
    <property type="project" value="TreeGrafter"/>
</dbReference>
<accession>H0W987</accession>
<dbReference type="PANTHER" id="PTHR24302">
    <property type="entry name" value="CYTOCHROME P450 FAMILY 3"/>
    <property type="match status" value="1"/>
</dbReference>
<name>H0W987_CAVPO</name>
<keyword evidence="8" id="KW-0256">Endoplasmic reticulum</keyword>
<dbReference type="Pfam" id="PF00067">
    <property type="entry name" value="p450"/>
    <property type="match status" value="2"/>
</dbReference>
<keyword evidence="17" id="KW-1185">Reference proteome</keyword>
<evidence type="ECO:0000313" key="16">
    <source>
        <dbReference type="Ensembl" id="ENSCPOP00000019545.2"/>
    </source>
</evidence>